<evidence type="ECO:0000256" key="4">
    <source>
        <dbReference type="ARBA" id="ARBA00004676"/>
    </source>
</evidence>
<comment type="catalytic activity">
    <reaction evidence="13">
        <text>GMP + diphosphate = guanine + 5-phospho-alpha-D-ribose 1-diphosphate</text>
        <dbReference type="Rhea" id="RHEA:25424"/>
        <dbReference type="ChEBI" id="CHEBI:16235"/>
        <dbReference type="ChEBI" id="CHEBI:33019"/>
        <dbReference type="ChEBI" id="CHEBI:58017"/>
        <dbReference type="ChEBI" id="CHEBI:58115"/>
        <dbReference type="EC" id="2.4.2.8"/>
    </reaction>
    <physiologicalReaction direction="right-to-left" evidence="13">
        <dbReference type="Rhea" id="RHEA:25426"/>
    </physiologicalReaction>
</comment>
<comment type="cofactor">
    <cofactor evidence="1 15">
        <name>Mg(2+)</name>
        <dbReference type="ChEBI" id="CHEBI:18420"/>
    </cofactor>
</comment>
<dbReference type="FunFam" id="3.40.50.2020:FF:000006">
    <property type="entry name" value="Hypoxanthine phosphoribosyltransferase"/>
    <property type="match status" value="1"/>
</dbReference>
<comment type="catalytic activity">
    <reaction evidence="14">
        <text>IMP + diphosphate = hypoxanthine + 5-phospho-alpha-D-ribose 1-diphosphate</text>
        <dbReference type="Rhea" id="RHEA:17973"/>
        <dbReference type="ChEBI" id="CHEBI:17368"/>
        <dbReference type="ChEBI" id="CHEBI:33019"/>
        <dbReference type="ChEBI" id="CHEBI:58017"/>
        <dbReference type="ChEBI" id="CHEBI:58053"/>
        <dbReference type="EC" id="2.4.2.8"/>
    </reaction>
    <physiologicalReaction direction="right-to-left" evidence="14">
        <dbReference type="Rhea" id="RHEA:17975"/>
    </physiologicalReaction>
</comment>
<keyword evidence="8 15" id="KW-0808">Transferase</keyword>
<evidence type="ECO:0000259" key="16">
    <source>
        <dbReference type="Pfam" id="PF00156"/>
    </source>
</evidence>
<evidence type="ECO:0000313" key="17">
    <source>
        <dbReference type="EMBL" id="QGS51647.1"/>
    </source>
</evidence>
<dbReference type="EC" id="2.4.2.8" evidence="15"/>
<evidence type="ECO:0000256" key="1">
    <source>
        <dbReference type="ARBA" id="ARBA00001946"/>
    </source>
</evidence>
<dbReference type="Proteomes" id="UP000424468">
    <property type="component" value="Chromosome"/>
</dbReference>
<evidence type="ECO:0000256" key="9">
    <source>
        <dbReference type="ARBA" id="ARBA00022723"/>
    </source>
</evidence>
<evidence type="ECO:0000256" key="10">
    <source>
        <dbReference type="ARBA" id="ARBA00022726"/>
    </source>
</evidence>
<keyword evidence="12 15" id="KW-0460">Magnesium</keyword>
<dbReference type="Pfam" id="PF00156">
    <property type="entry name" value="Pribosyltran"/>
    <property type="match status" value="1"/>
</dbReference>
<evidence type="ECO:0000256" key="12">
    <source>
        <dbReference type="ARBA" id="ARBA00022842"/>
    </source>
</evidence>
<accession>A0A6I6C495</accession>
<dbReference type="InterPro" id="IPR029057">
    <property type="entry name" value="PRTase-like"/>
</dbReference>
<dbReference type="SUPFAM" id="SSF53271">
    <property type="entry name" value="PRTase-like"/>
    <property type="match status" value="1"/>
</dbReference>
<comment type="pathway">
    <text evidence="3 15">Purine metabolism; IMP biosynthesis via salvage pathway; IMP from hypoxanthine: step 1/1.</text>
</comment>
<protein>
    <recommendedName>
        <fullName evidence="15">Hypoxanthine phosphoribosyltransferase</fullName>
        <ecNumber evidence="15">2.4.2.8</ecNumber>
    </recommendedName>
</protein>
<dbReference type="GO" id="GO:0032263">
    <property type="term" value="P:GMP salvage"/>
    <property type="evidence" value="ECO:0007669"/>
    <property type="project" value="TreeGrafter"/>
</dbReference>
<dbReference type="OrthoDB" id="9802824at2"/>
<evidence type="ECO:0000256" key="13">
    <source>
        <dbReference type="ARBA" id="ARBA00048811"/>
    </source>
</evidence>
<dbReference type="UniPathway" id="UPA00591">
    <property type="reaction ID" value="UER00648"/>
</dbReference>
<sequence length="188" mass="21613">MQHPLVKEILLTEEQIEKRVKELGDEVTKYYKSQEVKENTLILVGLLKGCVPFMAKLMSKIDYQCQTEYMKVSSYFGATQSSGKVNILLDLGIDIEGKTVLLVEDIIDTGLTIQYVKEYLESKNPKEVKVIALVDKPEGRKVDVELDWCGFSIPNKFVIGYGLDYDERFRNLPYVAVCDTDKLDDWKW</sequence>
<evidence type="ECO:0000256" key="11">
    <source>
        <dbReference type="ARBA" id="ARBA00022741"/>
    </source>
</evidence>
<dbReference type="Gene3D" id="3.40.50.2020">
    <property type="match status" value="1"/>
</dbReference>
<dbReference type="CDD" id="cd06223">
    <property type="entry name" value="PRTases_typeI"/>
    <property type="match status" value="1"/>
</dbReference>
<evidence type="ECO:0000256" key="5">
    <source>
        <dbReference type="ARBA" id="ARBA00008391"/>
    </source>
</evidence>
<keyword evidence="11 15" id="KW-0547">Nucleotide-binding</keyword>
<reference evidence="17 18" key="1">
    <citation type="submission" date="2019-11" db="EMBL/GenBank/DDBJ databases">
        <title>Complete genome sequence of Spiroplasma tabanidicola TAUS-1 (DSM 22603).</title>
        <authorList>
            <person name="Huang C.-T."/>
            <person name="Lin Y.-C."/>
            <person name="Kuo C.-H."/>
        </authorList>
    </citation>
    <scope>NUCLEOTIDE SEQUENCE [LARGE SCALE GENOMIC DNA]</scope>
    <source>
        <strain evidence="17 18">TAUS-1</strain>
    </source>
</reference>
<organism evidence="17 18">
    <name type="scientific">Spiroplasma tabanidicola</name>
    <dbReference type="NCBI Taxonomy" id="324079"/>
    <lineage>
        <taxon>Bacteria</taxon>
        <taxon>Bacillati</taxon>
        <taxon>Mycoplasmatota</taxon>
        <taxon>Mollicutes</taxon>
        <taxon>Entomoplasmatales</taxon>
        <taxon>Spiroplasmataceae</taxon>
        <taxon>Spiroplasma</taxon>
    </lineage>
</organism>
<dbReference type="GO" id="GO:0046100">
    <property type="term" value="P:hypoxanthine metabolic process"/>
    <property type="evidence" value="ECO:0007669"/>
    <property type="project" value="TreeGrafter"/>
</dbReference>
<dbReference type="GO" id="GO:0032264">
    <property type="term" value="P:IMP salvage"/>
    <property type="evidence" value="ECO:0007669"/>
    <property type="project" value="UniProtKB-UniPathway"/>
</dbReference>
<dbReference type="InterPro" id="IPR000836">
    <property type="entry name" value="PRTase_dom"/>
</dbReference>
<comment type="pathway">
    <text evidence="4">Purine metabolism; GMP biosynthesis via salvage pathway; GMP from guanine: step 1/1.</text>
</comment>
<dbReference type="EMBL" id="CP046276">
    <property type="protein sequence ID" value="QGS51647.1"/>
    <property type="molecule type" value="Genomic_DNA"/>
</dbReference>
<dbReference type="GO" id="GO:0000287">
    <property type="term" value="F:magnesium ion binding"/>
    <property type="evidence" value="ECO:0007669"/>
    <property type="project" value="TreeGrafter"/>
</dbReference>
<dbReference type="GO" id="GO:0000166">
    <property type="term" value="F:nucleotide binding"/>
    <property type="evidence" value="ECO:0007669"/>
    <property type="project" value="UniProtKB-KW"/>
</dbReference>
<keyword evidence="10 15" id="KW-0660">Purine salvage</keyword>
<evidence type="ECO:0000256" key="8">
    <source>
        <dbReference type="ARBA" id="ARBA00022679"/>
    </source>
</evidence>
<evidence type="ECO:0000313" key="18">
    <source>
        <dbReference type="Proteomes" id="UP000424468"/>
    </source>
</evidence>
<feature type="domain" description="Phosphoribosyltransferase" evidence="16">
    <location>
        <begin position="15"/>
        <end position="165"/>
    </location>
</feature>
<dbReference type="NCBIfam" id="TIGR01203">
    <property type="entry name" value="HGPRTase"/>
    <property type="match status" value="1"/>
</dbReference>
<dbReference type="AlphaFoldDB" id="A0A6I6C495"/>
<dbReference type="GO" id="GO:0006178">
    <property type="term" value="P:guanine salvage"/>
    <property type="evidence" value="ECO:0007669"/>
    <property type="project" value="TreeGrafter"/>
</dbReference>
<dbReference type="GO" id="GO:0005829">
    <property type="term" value="C:cytosol"/>
    <property type="evidence" value="ECO:0007669"/>
    <property type="project" value="TreeGrafter"/>
</dbReference>
<dbReference type="RefSeq" id="WP_156005823.1">
    <property type="nucleotide sequence ID" value="NZ_CP046276.1"/>
</dbReference>
<evidence type="ECO:0000256" key="14">
    <source>
        <dbReference type="ARBA" id="ARBA00049402"/>
    </source>
</evidence>
<evidence type="ECO:0000256" key="2">
    <source>
        <dbReference type="ARBA" id="ARBA00004496"/>
    </source>
</evidence>
<dbReference type="GO" id="GO:0052657">
    <property type="term" value="F:guanine phosphoribosyltransferase activity"/>
    <property type="evidence" value="ECO:0007669"/>
    <property type="project" value="UniProtKB-ARBA"/>
</dbReference>
<dbReference type="PANTHER" id="PTHR43340">
    <property type="entry name" value="HYPOXANTHINE-GUANINE PHOSPHORIBOSYLTRANSFERASE"/>
    <property type="match status" value="1"/>
</dbReference>
<keyword evidence="6 15" id="KW-0963">Cytoplasm</keyword>
<comment type="subcellular location">
    <subcellularLocation>
        <location evidence="2 15">Cytoplasm</location>
    </subcellularLocation>
</comment>
<comment type="similarity">
    <text evidence="5 15">Belongs to the purine/pyrimidine phosphoribosyltransferase family.</text>
</comment>
<evidence type="ECO:0000256" key="7">
    <source>
        <dbReference type="ARBA" id="ARBA00022676"/>
    </source>
</evidence>
<evidence type="ECO:0000256" key="3">
    <source>
        <dbReference type="ARBA" id="ARBA00004669"/>
    </source>
</evidence>
<evidence type="ECO:0000256" key="6">
    <source>
        <dbReference type="ARBA" id="ARBA00022490"/>
    </source>
</evidence>
<dbReference type="PANTHER" id="PTHR43340:SF1">
    <property type="entry name" value="HYPOXANTHINE PHOSPHORIBOSYLTRANSFERASE"/>
    <property type="match status" value="1"/>
</dbReference>
<dbReference type="KEGG" id="stab:STABA_v1c02810"/>
<dbReference type="GO" id="GO:0006166">
    <property type="term" value="P:purine ribonucleoside salvage"/>
    <property type="evidence" value="ECO:0007669"/>
    <property type="project" value="UniProtKB-KW"/>
</dbReference>
<keyword evidence="7 15" id="KW-0328">Glycosyltransferase</keyword>
<proteinExistence type="inferred from homology"/>
<gene>
    <name evidence="17" type="primary">hprT</name>
    <name evidence="17" type="ORF">STABA_v1c02810</name>
</gene>
<dbReference type="InterPro" id="IPR005904">
    <property type="entry name" value="Hxn_phspho_trans"/>
</dbReference>
<dbReference type="InterPro" id="IPR050408">
    <property type="entry name" value="HGPRT"/>
</dbReference>
<dbReference type="GO" id="GO:0004422">
    <property type="term" value="F:hypoxanthine phosphoribosyltransferase activity"/>
    <property type="evidence" value="ECO:0007669"/>
    <property type="project" value="InterPro"/>
</dbReference>
<evidence type="ECO:0000256" key="15">
    <source>
        <dbReference type="RuleBase" id="RU364099"/>
    </source>
</evidence>
<name>A0A6I6C495_9MOLU</name>
<keyword evidence="9 15" id="KW-0479">Metal-binding</keyword>
<keyword evidence="18" id="KW-1185">Reference proteome</keyword>